<sequence>MQLMTRKVIVTMDTVILKLSDLDKSIATPELVRAGKDQWLEFEILNPLGIMACRAGFHGRLSADGLRVLIFRMFAAWPVAGFATNIGQLGRCFYAFESALVVASGVTFVAFLKLVLLELGLHDGYRIP</sequence>
<keyword evidence="1" id="KW-0812">Transmembrane</keyword>
<proteinExistence type="predicted"/>
<keyword evidence="1" id="KW-0472">Membrane</keyword>
<gene>
    <name evidence="2" type="ORF">SDC9_02669</name>
</gene>
<name>A0A644SU10_9ZZZZ</name>
<organism evidence="2">
    <name type="scientific">bioreactor metagenome</name>
    <dbReference type="NCBI Taxonomy" id="1076179"/>
    <lineage>
        <taxon>unclassified sequences</taxon>
        <taxon>metagenomes</taxon>
        <taxon>ecological metagenomes</taxon>
    </lineage>
</organism>
<keyword evidence="1" id="KW-1133">Transmembrane helix</keyword>
<protein>
    <submittedName>
        <fullName evidence="2">Uncharacterized protein</fullName>
    </submittedName>
</protein>
<feature type="transmembrane region" description="Helical" evidence="1">
    <location>
        <begin position="93"/>
        <end position="116"/>
    </location>
</feature>
<reference evidence="2" key="1">
    <citation type="submission" date="2019-08" db="EMBL/GenBank/DDBJ databases">
        <authorList>
            <person name="Kucharzyk K."/>
            <person name="Murdoch R.W."/>
            <person name="Higgins S."/>
            <person name="Loffler F."/>
        </authorList>
    </citation>
    <scope>NUCLEOTIDE SEQUENCE</scope>
</reference>
<evidence type="ECO:0000256" key="1">
    <source>
        <dbReference type="SAM" id="Phobius"/>
    </source>
</evidence>
<feature type="transmembrane region" description="Helical" evidence="1">
    <location>
        <begin position="69"/>
        <end position="87"/>
    </location>
</feature>
<comment type="caution">
    <text evidence="2">The sequence shown here is derived from an EMBL/GenBank/DDBJ whole genome shotgun (WGS) entry which is preliminary data.</text>
</comment>
<dbReference type="EMBL" id="VSSQ01000004">
    <property type="protein sequence ID" value="MPL57171.1"/>
    <property type="molecule type" value="Genomic_DNA"/>
</dbReference>
<accession>A0A644SU10</accession>
<evidence type="ECO:0000313" key="2">
    <source>
        <dbReference type="EMBL" id="MPL57171.1"/>
    </source>
</evidence>
<dbReference type="AlphaFoldDB" id="A0A644SU10"/>